<sequence length="222" mass="24294">IYLISGNDAVSSYLFSLASNASALSGFRRRHTTRAACVYEDVLHEKEVCNGCLVAARKSGMSDFVFVERPCQPATDADQLALIMARVEKNDPAAINHLGDQHSGGFDGLHMDVQKAQSLVLGVEQNKAKGAECYKKAALLGCATSRYFLGSIEKENGNLDSSVKHWLISAKMGCKDPVDRFKGMFMMGVLTKDRYMEALVGYQNAVEETKSHDRDEAAKVGF</sequence>
<dbReference type="SUPFAM" id="SSF81901">
    <property type="entry name" value="HCP-like"/>
    <property type="match status" value="1"/>
</dbReference>
<evidence type="ECO:0000313" key="2">
    <source>
        <dbReference type="Proteomes" id="UP000266841"/>
    </source>
</evidence>
<keyword evidence="2" id="KW-1185">Reference proteome</keyword>
<feature type="non-terminal residue" evidence="1">
    <location>
        <position position="1"/>
    </location>
</feature>
<accession>K0RFS2</accession>
<name>K0RFS2_THAOC</name>
<comment type="caution">
    <text evidence="1">The sequence shown here is derived from an EMBL/GenBank/DDBJ whole genome shotgun (WGS) entry which is preliminary data.</text>
</comment>
<dbReference type="Proteomes" id="UP000266841">
    <property type="component" value="Unassembled WGS sequence"/>
</dbReference>
<dbReference type="AlphaFoldDB" id="K0RFS2"/>
<protein>
    <submittedName>
        <fullName evidence="1">Uncharacterized protein</fullName>
    </submittedName>
</protein>
<evidence type="ECO:0000313" key="1">
    <source>
        <dbReference type="EMBL" id="EJK52578.1"/>
    </source>
</evidence>
<reference evidence="1 2" key="1">
    <citation type="journal article" date="2012" name="Genome Biol.">
        <title>Genome and low-iron response of an oceanic diatom adapted to chronic iron limitation.</title>
        <authorList>
            <person name="Lommer M."/>
            <person name="Specht M."/>
            <person name="Roy A.S."/>
            <person name="Kraemer L."/>
            <person name="Andreson R."/>
            <person name="Gutowska M.A."/>
            <person name="Wolf J."/>
            <person name="Bergner S.V."/>
            <person name="Schilhabel M.B."/>
            <person name="Klostermeier U.C."/>
            <person name="Beiko R.G."/>
            <person name="Rosenstiel P."/>
            <person name="Hippler M."/>
            <person name="Laroche J."/>
        </authorList>
    </citation>
    <scope>NUCLEOTIDE SEQUENCE [LARGE SCALE GENOMIC DNA]</scope>
    <source>
        <strain evidence="1 2">CCMP1005</strain>
    </source>
</reference>
<dbReference type="InterPro" id="IPR011990">
    <property type="entry name" value="TPR-like_helical_dom_sf"/>
</dbReference>
<organism evidence="1 2">
    <name type="scientific">Thalassiosira oceanica</name>
    <name type="common">Marine diatom</name>
    <dbReference type="NCBI Taxonomy" id="159749"/>
    <lineage>
        <taxon>Eukaryota</taxon>
        <taxon>Sar</taxon>
        <taxon>Stramenopiles</taxon>
        <taxon>Ochrophyta</taxon>
        <taxon>Bacillariophyta</taxon>
        <taxon>Coscinodiscophyceae</taxon>
        <taxon>Thalassiosirophycidae</taxon>
        <taxon>Thalassiosirales</taxon>
        <taxon>Thalassiosiraceae</taxon>
        <taxon>Thalassiosira</taxon>
    </lineage>
</organism>
<proteinExistence type="predicted"/>
<gene>
    <name evidence="1" type="ORF">THAOC_28128</name>
</gene>
<dbReference type="Gene3D" id="1.25.40.10">
    <property type="entry name" value="Tetratricopeptide repeat domain"/>
    <property type="match status" value="1"/>
</dbReference>
<dbReference type="EMBL" id="AGNL01039568">
    <property type="protein sequence ID" value="EJK52578.1"/>
    <property type="molecule type" value="Genomic_DNA"/>
</dbReference>